<name>A0A5C0VIX1_9SPHI</name>
<evidence type="ECO:0000313" key="2">
    <source>
        <dbReference type="EMBL" id="QEK52456.1"/>
    </source>
</evidence>
<dbReference type="KEGG" id="pej:FYC62_12930"/>
<gene>
    <name evidence="2" type="ORF">FYC62_12930</name>
</gene>
<feature type="region of interest" description="Disordered" evidence="1">
    <location>
        <begin position="117"/>
        <end position="137"/>
    </location>
</feature>
<feature type="compositionally biased region" description="Pro residues" evidence="1">
    <location>
        <begin position="126"/>
        <end position="135"/>
    </location>
</feature>
<sequence>MLITGLSPVLKNNSIQFYSNVTYAQGEFPEVEVCADPGAPVYLMTNSDGSEVWETCSYQIDCNDGTVIDANCTQTTYPCEYNCPDEGLPDCAGVPGGTFDITPCGCMEPSSCESGTGGNNNGGGGNPPPPPPPPSQTDCAGVVGGTAIVAPCGCIGGTSGRAVCPPEPCDKVNNMINGTANANYKQKAKDLGTQQNLNLGYEKSVALIEGATPNIKEASGTTASASVQVPDLPSGQKYKTLTHTHSNVAGGTYSVFSFGDLQRLSMLSHSGQLDASEFVAFLPTYKGTNYALTITDKTKLEDFFYFMNNSGTASGGNITKWISSQQNAQKIGDKYYNHKTDPLIKQTDTDNANVLSKFLDFIKEANLGVTIFETNPNLDSFTKVEKQSNGDIARIPCN</sequence>
<keyword evidence="3" id="KW-1185">Reference proteome</keyword>
<dbReference type="AlphaFoldDB" id="A0A5C0VIX1"/>
<dbReference type="RefSeq" id="WP_149075238.1">
    <property type="nucleotide sequence ID" value="NZ_CP043329.1"/>
</dbReference>
<dbReference type="Proteomes" id="UP000323653">
    <property type="component" value="Chromosome"/>
</dbReference>
<protein>
    <submittedName>
        <fullName evidence="2">Uncharacterized protein</fullName>
    </submittedName>
</protein>
<accession>A0A5C0VIX1</accession>
<proteinExistence type="predicted"/>
<evidence type="ECO:0000313" key="3">
    <source>
        <dbReference type="Proteomes" id="UP000323653"/>
    </source>
</evidence>
<evidence type="ECO:0000256" key="1">
    <source>
        <dbReference type="SAM" id="MobiDB-lite"/>
    </source>
</evidence>
<reference evidence="2 3" key="1">
    <citation type="submission" date="2019-08" db="EMBL/GenBank/DDBJ databases">
        <title>Pedobacter sp. nov., isolated from Han river, South Korea.</title>
        <authorList>
            <person name="Lee D.-H."/>
            <person name="Kim Y.-S."/>
            <person name="Hwang E.-M."/>
            <person name="Le Tran T.C."/>
            <person name="Cha C.-J."/>
        </authorList>
    </citation>
    <scope>NUCLEOTIDE SEQUENCE [LARGE SCALE GENOMIC DNA]</scope>
    <source>
        <strain evidence="2 3">CJ43</strain>
    </source>
</reference>
<organism evidence="2 3">
    <name type="scientific">Pedobacter aquae</name>
    <dbReference type="NCBI Taxonomy" id="2605747"/>
    <lineage>
        <taxon>Bacteria</taxon>
        <taxon>Pseudomonadati</taxon>
        <taxon>Bacteroidota</taxon>
        <taxon>Sphingobacteriia</taxon>
        <taxon>Sphingobacteriales</taxon>
        <taxon>Sphingobacteriaceae</taxon>
        <taxon>Pedobacter</taxon>
    </lineage>
</organism>
<dbReference type="EMBL" id="CP043329">
    <property type="protein sequence ID" value="QEK52456.1"/>
    <property type="molecule type" value="Genomic_DNA"/>
</dbReference>